<dbReference type="UniPathway" id="UPA00084">
    <property type="reaction ID" value="UER00504"/>
</dbReference>
<dbReference type="PANTHER" id="PTHR36305:SF1">
    <property type="entry name" value="PHOSPHATIDYLGLYCEROPHOSPHATASE A"/>
    <property type="match status" value="1"/>
</dbReference>
<feature type="transmembrane region" description="Helical" evidence="1">
    <location>
        <begin position="136"/>
        <end position="158"/>
    </location>
</feature>
<dbReference type="InterPro" id="IPR026037">
    <property type="entry name" value="PgpA"/>
</dbReference>
<evidence type="ECO:0000313" key="3">
    <source>
        <dbReference type="EMBL" id="OBQ50210.1"/>
    </source>
</evidence>
<name>A0A1B7XBT5_9BACT</name>
<dbReference type="PANTHER" id="PTHR36305">
    <property type="entry name" value="PHOSPHATIDYLGLYCEROPHOSPHATASE A"/>
    <property type="match status" value="1"/>
</dbReference>
<dbReference type="Proteomes" id="UP000091979">
    <property type="component" value="Unassembled WGS sequence"/>
</dbReference>
<evidence type="ECO:0000256" key="1">
    <source>
        <dbReference type="SAM" id="Phobius"/>
    </source>
</evidence>
<accession>A0A1B7XBT5</accession>
<dbReference type="STRING" id="1560234.SP90_10630"/>
<sequence>MTTEISLQDKIAVHASRLGPSGLSPYAPGTVGSAVAIILAPVFFMPLPIWLRVLVIAALFCWGSIQITRAEKILGSKDPGEIVLDELVGQWITILPFASLSFWWMLLAFALFRLFDITKPYPVKDSEKWLTGGWGVMIDDVLAGIYAMGCLGALHTLFA</sequence>
<keyword evidence="1" id="KW-0472">Membrane</keyword>
<dbReference type="CDD" id="cd06971">
    <property type="entry name" value="PgpA"/>
    <property type="match status" value="1"/>
</dbReference>
<dbReference type="PATRIC" id="fig|1560234.3.peg.979"/>
<dbReference type="PIRSF" id="PIRSF006162">
    <property type="entry name" value="PgpA"/>
    <property type="match status" value="1"/>
</dbReference>
<keyword evidence="4" id="KW-1185">Reference proteome</keyword>
<dbReference type="InterPro" id="IPR007686">
    <property type="entry name" value="YutG/PgpA"/>
</dbReference>
<feature type="transmembrane region" description="Helical" evidence="1">
    <location>
        <begin position="49"/>
        <end position="68"/>
    </location>
</feature>
<gene>
    <name evidence="3" type="ORF">SP90_10630</name>
</gene>
<organism evidence="3 4">
    <name type="scientific">Halodesulfovibrio spirochaetisodalis</name>
    <dbReference type="NCBI Taxonomy" id="1560234"/>
    <lineage>
        <taxon>Bacteria</taxon>
        <taxon>Pseudomonadati</taxon>
        <taxon>Thermodesulfobacteriota</taxon>
        <taxon>Desulfovibrionia</taxon>
        <taxon>Desulfovibrionales</taxon>
        <taxon>Desulfovibrionaceae</taxon>
        <taxon>Halodesulfovibrio</taxon>
    </lineage>
</organism>
<dbReference type="InterPro" id="IPR036681">
    <property type="entry name" value="PgpA-like_sf"/>
</dbReference>
<keyword evidence="1" id="KW-0812">Transmembrane</keyword>
<dbReference type="SUPFAM" id="SSF101307">
    <property type="entry name" value="YutG-like"/>
    <property type="match status" value="1"/>
</dbReference>
<evidence type="ECO:0000259" key="2">
    <source>
        <dbReference type="Pfam" id="PF04608"/>
    </source>
</evidence>
<feature type="domain" description="YutG/PgpA" evidence="2">
    <location>
        <begin position="18"/>
        <end position="155"/>
    </location>
</feature>
<proteinExistence type="predicted"/>
<dbReference type="GO" id="GO:0006655">
    <property type="term" value="P:phosphatidylglycerol biosynthetic process"/>
    <property type="evidence" value="ECO:0007669"/>
    <property type="project" value="UniProtKB-UniPathway"/>
</dbReference>
<dbReference type="OrthoDB" id="9804091at2"/>
<dbReference type="Pfam" id="PF04608">
    <property type="entry name" value="PgpA"/>
    <property type="match status" value="1"/>
</dbReference>
<dbReference type="EMBL" id="JXMS01000017">
    <property type="protein sequence ID" value="OBQ50210.1"/>
    <property type="molecule type" value="Genomic_DNA"/>
</dbReference>
<keyword evidence="1" id="KW-1133">Transmembrane helix</keyword>
<feature type="transmembrane region" description="Helical" evidence="1">
    <location>
        <begin position="88"/>
        <end position="115"/>
    </location>
</feature>
<dbReference type="AlphaFoldDB" id="A0A1B7XBT5"/>
<dbReference type="RefSeq" id="WP_066855661.1">
    <property type="nucleotide sequence ID" value="NZ_JXMS01000017.1"/>
</dbReference>
<feature type="transmembrane region" description="Helical" evidence="1">
    <location>
        <begin position="26"/>
        <end position="44"/>
    </location>
</feature>
<reference evidence="3 4" key="1">
    <citation type="submission" date="2015-01" db="EMBL/GenBank/DDBJ databases">
        <title>Desulfovibrio sp. JC271 draft genome sequence.</title>
        <authorList>
            <person name="Shivani Y."/>
            <person name="Subhash Y."/>
            <person name="Sasikala C."/>
            <person name="Ramana C.V."/>
        </authorList>
    </citation>
    <scope>NUCLEOTIDE SEQUENCE [LARGE SCALE GENOMIC DNA]</scope>
    <source>
        <strain evidence="3 4">JC271</strain>
    </source>
</reference>
<dbReference type="GO" id="GO:0008962">
    <property type="term" value="F:phosphatidylglycerophosphatase activity"/>
    <property type="evidence" value="ECO:0007669"/>
    <property type="project" value="InterPro"/>
</dbReference>
<protein>
    <submittedName>
        <fullName evidence="3">Phosphatidylglycerophosphatase</fullName>
    </submittedName>
</protein>
<evidence type="ECO:0000313" key="4">
    <source>
        <dbReference type="Proteomes" id="UP000091979"/>
    </source>
</evidence>
<comment type="caution">
    <text evidence="3">The sequence shown here is derived from an EMBL/GenBank/DDBJ whole genome shotgun (WGS) entry which is preliminary data.</text>
</comment>